<evidence type="ECO:0000313" key="2">
    <source>
        <dbReference type="EMBL" id="HFK96651.1"/>
    </source>
</evidence>
<protein>
    <submittedName>
        <fullName evidence="2">Uncharacterized protein</fullName>
    </submittedName>
</protein>
<dbReference type="EMBL" id="DSTK01000013">
    <property type="protein sequence ID" value="HFK96651.1"/>
    <property type="molecule type" value="Genomic_DNA"/>
</dbReference>
<feature type="region of interest" description="Disordered" evidence="1">
    <location>
        <begin position="1"/>
        <end position="22"/>
    </location>
</feature>
<dbReference type="AlphaFoldDB" id="A0A832ECY0"/>
<sequence>MEKGRRERDGSKGADFPMGHGAPWGRRGDVEFRRALDAAHEGDWQSLARLVRHLAGVPLSRLPHDVLEFLLDLVFWCRTTHPGPEAFPSGVQTSGRKGLGFLGVLLAPKIRKAFSTLPPFVEAKTYPLAEVAALGVPVPRPFRKSPGGLLWRRRFRIFRRRFLENLRAESGRNGLPVENEPLCSPVTVSDLSRVWQGGPQRRRLPFRPGRFLRIGRFLGASMRRSALRSPFLPASGMASKGPAGFQYGGVRASSAVESWGALGSGAVRFLEELVDAVAEELRAVRRLAEAVSRARRRVVLSLHNAASAACSGWAFQDVDRQFAEARAADLFVKNVRDRLIARSLSESAASDDPMLRKLWAAWQERLITPKAVHGLWEAWGRAVLGGPDERDQAARAFQDLFPGRPAEAVAESAPLAWSGWLSPHQHFSWRVVESQRREKKALWSPGFRCLKALLQEGQRRLDAGDAEALVVPWIDKFFISSKREGDLGYLRMLLDWLRMEGLTPIVLFWEDTTRGHEPTLAVALRRRWPASQFTGFGVFGDGPWTRRDAEGILTRTAEPGRLYVLRPLDDTHRPRSVEAVLHGRVDRRDFFAGYDSSWKDGTYAFYTGTQAASLTSIATEPERIPPWVVVRGLRRPLGWYFRRAVRQRALGGDEDERLRPLTVRIYARFANLL</sequence>
<reference evidence="2" key="1">
    <citation type="journal article" date="2020" name="mSystems">
        <title>Genome- and Community-Level Interaction Insights into Carbon Utilization and Element Cycling Functions of Hydrothermarchaeota in Hydrothermal Sediment.</title>
        <authorList>
            <person name="Zhou Z."/>
            <person name="Liu Y."/>
            <person name="Xu W."/>
            <person name="Pan J."/>
            <person name="Luo Z.H."/>
            <person name="Li M."/>
        </authorList>
    </citation>
    <scope>NUCLEOTIDE SEQUENCE [LARGE SCALE GENOMIC DNA]</scope>
    <source>
        <strain evidence="2">SpSt-456</strain>
    </source>
</reference>
<accession>A0A832ECY0</accession>
<name>A0A832ECY0_9BACT</name>
<gene>
    <name evidence="2" type="ORF">ENS06_04925</name>
</gene>
<organism evidence="2">
    <name type="scientific">Desulfacinum infernum</name>
    <dbReference type="NCBI Taxonomy" id="35837"/>
    <lineage>
        <taxon>Bacteria</taxon>
        <taxon>Pseudomonadati</taxon>
        <taxon>Thermodesulfobacteriota</taxon>
        <taxon>Syntrophobacteria</taxon>
        <taxon>Syntrophobacterales</taxon>
        <taxon>Syntrophobacteraceae</taxon>
        <taxon>Desulfacinum</taxon>
    </lineage>
</organism>
<evidence type="ECO:0000256" key="1">
    <source>
        <dbReference type="SAM" id="MobiDB-lite"/>
    </source>
</evidence>
<comment type="caution">
    <text evidence="2">The sequence shown here is derived from an EMBL/GenBank/DDBJ whole genome shotgun (WGS) entry which is preliminary data.</text>
</comment>
<proteinExistence type="predicted"/>
<feature type="compositionally biased region" description="Basic and acidic residues" evidence="1">
    <location>
        <begin position="1"/>
        <end position="12"/>
    </location>
</feature>